<proteinExistence type="predicted"/>
<name>A0A0A9C6F4_ARUDO</name>
<dbReference type="AlphaFoldDB" id="A0A0A9C6F4"/>
<sequence length="35" mass="3718">MRQLYSGLVLVVDACSLCVLVMSCSALVLGCAVWN</sequence>
<accession>A0A0A9C6F4</accession>
<protein>
    <submittedName>
        <fullName evidence="1">Uncharacterized protein</fullName>
    </submittedName>
</protein>
<dbReference type="EMBL" id="GBRH01230813">
    <property type="protein sequence ID" value="JAD67082.1"/>
    <property type="molecule type" value="Transcribed_RNA"/>
</dbReference>
<evidence type="ECO:0000313" key="1">
    <source>
        <dbReference type="EMBL" id="JAD67082.1"/>
    </source>
</evidence>
<dbReference type="PROSITE" id="PS51257">
    <property type="entry name" value="PROKAR_LIPOPROTEIN"/>
    <property type="match status" value="1"/>
</dbReference>
<organism evidence="1">
    <name type="scientific">Arundo donax</name>
    <name type="common">Giant reed</name>
    <name type="synonym">Donax arundinaceus</name>
    <dbReference type="NCBI Taxonomy" id="35708"/>
    <lineage>
        <taxon>Eukaryota</taxon>
        <taxon>Viridiplantae</taxon>
        <taxon>Streptophyta</taxon>
        <taxon>Embryophyta</taxon>
        <taxon>Tracheophyta</taxon>
        <taxon>Spermatophyta</taxon>
        <taxon>Magnoliopsida</taxon>
        <taxon>Liliopsida</taxon>
        <taxon>Poales</taxon>
        <taxon>Poaceae</taxon>
        <taxon>PACMAD clade</taxon>
        <taxon>Arundinoideae</taxon>
        <taxon>Arundineae</taxon>
        <taxon>Arundo</taxon>
    </lineage>
</organism>
<reference evidence="1" key="1">
    <citation type="submission" date="2014-09" db="EMBL/GenBank/DDBJ databases">
        <authorList>
            <person name="Magalhaes I.L.F."/>
            <person name="Oliveira U."/>
            <person name="Santos F.R."/>
            <person name="Vidigal T.H.D.A."/>
            <person name="Brescovit A.D."/>
            <person name="Santos A.J."/>
        </authorList>
    </citation>
    <scope>NUCLEOTIDE SEQUENCE</scope>
    <source>
        <tissue evidence="1">Shoot tissue taken approximately 20 cm above the soil surface</tissue>
    </source>
</reference>
<reference evidence="1" key="2">
    <citation type="journal article" date="2015" name="Data Brief">
        <title>Shoot transcriptome of the giant reed, Arundo donax.</title>
        <authorList>
            <person name="Barrero R.A."/>
            <person name="Guerrero F.D."/>
            <person name="Moolhuijzen P."/>
            <person name="Goolsby J.A."/>
            <person name="Tidwell J."/>
            <person name="Bellgard S.E."/>
            <person name="Bellgard M.I."/>
        </authorList>
    </citation>
    <scope>NUCLEOTIDE SEQUENCE</scope>
    <source>
        <tissue evidence="1">Shoot tissue taken approximately 20 cm above the soil surface</tissue>
    </source>
</reference>